<dbReference type="InterPro" id="IPR019302">
    <property type="entry name" value="CAP12/PCTIR_TIR_dom"/>
</dbReference>
<accession>A0A0F9VTR5</accession>
<organism evidence="2">
    <name type="scientific">marine sediment metagenome</name>
    <dbReference type="NCBI Taxonomy" id="412755"/>
    <lineage>
        <taxon>unclassified sequences</taxon>
        <taxon>metagenomes</taxon>
        <taxon>ecological metagenomes</taxon>
    </lineage>
</organism>
<gene>
    <name evidence="2" type="ORF">LCGC14_0097210</name>
</gene>
<dbReference type="EMBL" id="LAZR01000027">
    <property type="protein sequence ID" value="KKO03308.1"/>
    <property type="molecule type" value="Genomic_DNA"/>
</dbReference>
<dbReference type="PIRSF" id="PIRSF032620">
    <property type="entry name" value="UCP032620"/>
    <property type="match status" value="1"/>
</dbReference>
<comment type="caution">
    <text evidence="2">The sequence shown here is derived from an EMBL/GenBank/DDBJ whole genome shotgun (WGS) entry which is preliminary data.</text>
</comment>
<dbReference type="AlphaFoldDB" id="A0A0F9VTR5"/>
<dbReference type="GO" id="GO:0050135">
    <property type="term" value="F:NADP+ nucleosidase activity"/>
    <property type="evidence" value="ECO:0007669"/>
    <property type="project" value="InterPro"/>
</dbReference>
<evidence type="ECO:0000259" key="1">
    <source>
        <dbReference type="Pfam" id="PF10137"/>
    </source>
</evidence>
<protein>
    <recommendedName>
        <fullName evidence="1">CD-NTase-associated protein 12/Pycsar effector protein TIR domain-containing protein</fullName>
    </recommendedName>
</protein>
<evidence type="ECO:0000313" key="2">
    <source>
        <dbReference type="EMBL" id="KKO03308.1"/>
    </source>
</evidence>
<sequence length="298" mass="33159">MAHDIFGEINNAVLDLQNSQLQTYERPLKKLAQLLRHPELEPYNDELTKDVDLDAFIAESEKTGGSMVGSAQLAWPDDHKKTMGLTLLLIEKLANDPSYATSFGHHFFYSGKKIIAGIHSLTGQLIIPFVRDYKNYIQLKGSTETVLRPPFSRKIFIVHGHDDGARETVARFLERIGLEAIILHEQANQGRTIIEKVVANSEVGFAVVLLTPDDEGCAKGGKPEPRARQNVLLELGYFIGRLGRDKVCALKRGTLEIPSDFAGVVWETMDSNGGWKQALARELEAAGHSIDWNKVMRA</sequence>
<name>A0A0F9VTR5_9ZZZZ</name>
<dbReference type="Pfam" id="PF10137">
    <property type="entry name" value="CAP12-PCTIR_TIR"/>
    <property type="match status" value="1"/>
</dbReference>
<feature type="domain" description="CD-NTase-associated protein 12/Pycsar effector protein TIR" evidence="1">
    <location>
        <begin position="154"/>
        <end position="270"/>
    </location>
</feature>
<proteinExistence type="predicted"/>
<dbReference type="InterPro" id="IPR014571">
    <property type="entry name" value="UCP032620"/>
</dbReference>
<reference evidence="2" key="1">
    <citation type="journal article" date="2015" name="Nature">
        <title>Complex archaea that bridge the gap between prokaryotes and eukaryotes.</title>
        <authorList>
            <person name="Spang A."/>
            <person name="Saw J.H."/>
            <person name="Jorgensen S.L."/>
            <person name="Zaremba-Niedzwiedzka K."/>
            <person name="Martijn J."/>
            <person name="Lind A.E."/>
            <person name="van Eijk R."/>
            <person name="Schleper C."/>
            <person name="Guy L."/>
            <person name="Ettema T.J."/>
        </authorList>
    </citation>
    <scope>NUCLEOTIDE SEQUENCE</scope>
</reference>